<keyword evidence="2" id="KW-1185">Reference proteome</keyword>
<dbReference type="Proteomes" id="UP001281410">
    <property type="component" value="Unassembled WGS sequence"/>
</dbReference>
<dbReference type="EMBL" id="JANJYJ010000006">
    <property type="protein sequence ID" value="KAK3205256.1"/>
    <property type="molecule type" value="Genomic_DNA"/>
</dbReference>
<organism evidence="1 2">
    <name type="scientific">Dipteronia sinensis</name>
    <dbReference type="NCBI Taxonomy" id="43782"/>
    <lineage>
        <taxon>Eukaryota</taxon>
        <taxon>Viridiplantae</taxon>
        <taxon>Streptophyta</taxon>
        <taxon>Embryophyta</taxon>
        <taxon>Tracheophyta</taxon>
        <taxon>Spermatophyta</taxon>
        <taxon>Magnoliopsida</taxon>
        <taxon>eudicotyledons</taxon>
        <taxon>Gunneridae</taxon>
        <taxon>Pentapetalae</taxon>
        <taxon>rosids</taxon>
        <taxon>malvids</taxon>
        <taxon>Sapindales</taxon>
        <taxon>Sapindaceae</taxon>
        <taxon>Hippocastanoideae</taxon>
        <taxon>Acereae</taxon>
        <taxon>Dipteronia</taxon>
    </lineage>
</organism>
<comment type="caution">
    <text evidence="1">The sequence shown here is derived from an EMBL/GenBank/DDBJ whole genome shotgun (WGS) entry which is preliminary data.</text>
</comment>
<protein>
    <submittedName>
        <fullName evidence="1">Uncharacterized protein</fullName>
    </submittedName>
</protein>
<dbReference type="AlphaFoldDB" id="A0AAE0E2X5"/>
<evidence type="ECO:0000313" key="1">
    <source>
        <dbReference type="EMBL" id="KAK3205256.1"/>
    </source>
</evidence>
<sequence>MPKKSGGLGIKKLEENLLAAMMRHIWSLFAKAKSLWVAWVKENLLRGKSFWQVSIPQICTWSWRKLLKFRDEANHFVSFDVGNEKNIYLWFDGWYPDGVLYEKYEHPVRVCHPEWSMHVMSLCSVLNPHTCWGDVVSFGLEEWRGKTMKAYLCRSESTHSTHLRTSLHQCVATTTMTTAFPVLMVATTATTTFLASSCACDDDDEIAATEQYPPVLTIVGAQQAFPATMVATDLAIHPATFAGDDGGHCHRRQW</sequence>
<accession>A0AAE0E2X5</accession>
<gene>
    <name evidence="1" type="ORF">Dsin_019302</name>
</gene>
<proteinExistence type="predicted"/>
<reference evidence="1" key="1">
    <citation type="journal article" date="2023" name="Plant J.">
        <title>Genome sequences and population genomics provide insights into the demographic history, inbreeding, and mutation load of two 'living fossil' tree species of Dipteronia.</title>
        <authorList>
            <person name="Feng Y."/>
            <person name="Comes H.P."/>
            <person name="Chen J."/>
            <person name="Zhu S."/>
            <person name="Lu R."/>
            <person name="Zhang X."/>
            <person name="Li P."/>
            <person name="Qiu J."/>
            <person name="Olsen K.M."/>
            <person name="Qiu Y."/>
        </authorList>
    </citation>
    <scope>NUCLEOTIDE SEQUENCE</scope>
    <source>
        <strain evidence="1">NBL</strain>
    </source>
</reference>
<name>A0AAE0E2X5_9ROSI</name>
<evidence type="ECO:0000313" key="2">
    <source>
        <dbReference type="Proteomes" id="UP001281410"/>
    </source>
</evidence>